<evidence type="ECO:0000256" key="3">
    <source>
        <dbReference type="ARBA" id="ARBA00022801"/>
    </source>
</evidence>
<keyword evidence="3" id="KW-0378">Hydrolase</keyword>
<evidence type="ECO:0000259" key="7">
    <source>
        <dbReference type="Pfam" id="PF21254"/>
    </source>
</evidence>
<evidence type="ECO:0000256" key="1">
    <source>
        <dbReference type="ARBA" id="ARBA00008668"/>
    </source>
</evidence>
<accession>A0ABX0FRD6</accession>
<comment type="caution">
    <text evidence="8">The sequence shown here is derived from an EMBL/GenBank/DDBJ whole genome shotgun (WGS) entry which is preliminary data.</text>
</comment>
<keyword evidence="5" id="KW-0732">Signal</keyword>
<feature type="chain" id="PRO_5045066862" evidence="5">
    <location>
        <begin position="31"/>
        <end position="745"/>
    </location>
</feature>
<keyword evidence="4" id="KW-0326">Glycosidase</keyword>
<comment type="similarity">
    <text evidence="1">Belongs to the 'GDSL' lipolytic enzyme family.</text>
</comment>
<dbReference type="Pfam" id="PF21254">
    <property type="entry name" value="AGA-YXIM_GBD"/>
    <property type="match status" value="1"/>
</dbReference>
<reference evidence="8 9" key="1">
    <citation type="submission" date="2020-01" db="EMBL/GenBank/DDBJ databases">
        <authorList>
            <person name="Lee S.D."/>
        </authorList>
    </citation>
    <scope>NUCLEOTIDE SEQUENCE [LARGE SCALE GENOMIC DNA]</scope>
    <source>
        <strain evidence="8 9">SAP-35</strain>
    </source>
</reference>
<dbReference type="EMBL" id="JAADJT010000011">
    <property type="protein sequence ID" value="NGZ87038.1"/>
    <property type="molecule type" value="Genomic_DNA"/>
</dbReference>
<dbReference type="CDD" id="cd01821">
    <property type="entry name" value="Rhamnogalacturan_acetylesterase_like"/>
    <property type="match status" value="1"/>
</dbReference>
<dbReference type="InterPro" id="IPR037459">
    <property type="entry name" value="RhgT-like"/>
</dbReference>
<gene>
    <name evidence="8" type="ORF">GW587_22600</name>
</gene>
<dbReference type="Pfam" id="PF13472">
    <property type="entry name" value="Lipase_GDSL_2"/>
    <property type="match status" value="1"/>
</dbReference>
<dbReference type="InterPro" id="IPR036514">
    <property type="entry name" value="SGNH_hydro_sf"/>
</dbReference>
<dbReference type="CDD" id="cd08983">
    <property type="entry name" value="GH43_Bt3655-like"/>
    <property type="match status" value="1"/>
</dbReference>
<organism evidence="8 9">
    <name type="scientific">Duganella aceris</name>
    <dbReference type="NCBI Taxonomy" id="2703883"/>
    <lineage>
        <taxon>Bacteria</taxon>
        <taxon>Pseudomonadati</taxon>
        <taxon>Pseudomonadota</taxon>
        <taxon>Betaproteobacteria</taxon>
        <taxon>Burkholderiales</taxon>
        <taxon>Oxalobacteraceae</taxon>
        <taxon>Telluria group</taxon>
        <taxon>Duganella</taxon>
    </lineage>
</organism>
<evidence type="ECO:0000313" key="8">
    <source>
        <dbReference type="EMBL" id="NGZ87038.1"/>
    </source>
</evidence>
<dbReference type="Gene3D" id="2.115.10.20">
    <property type="entry name" value="Glycosyl hydrolase domain, family 43"/>
    <property type="match status" value="1"/>
</dbReference>
<dbReference type="InterPro" id="IPR006710">
    <property type="entry name" value="Glyco_hydro_43"/>
</dbReference>
<feature type="signal peptide" evidence="5">
    <location>
        <begin position="1"/>
        <end position="30"/>
    </location>
</feature>
<proteinExistence type="inferred from homology"/>
<evidence type="ECO:0000256" key="5">
    <source>
        <dbReference type="SAM" id="SignalP"/>
    </source>
</evidence>
<evidence type="ECO:0000256" key="2">
    <source>
        <dbReference type="ARBA" id="ARBA00009865"/>
    </source>
</evidence>
<feature type="domain" description="SGNH hydrolase-type esterase" evidence="6">
    <location>
        <begin position="204"/>
        <end position="358"/>
    </location>
</feature>
<name>A0ABX0FRD6_9BURK</name>
<dbReference type="Gene3D" id="2.60.120.430">
    <property type="entry name" value="Galactose-binding lectin"/>
    <property type="match status" value="1"/>
</dbReference>
<dbReference type="RefSeq" id="WP_166106913.1">
    <property type="nucleotide sequence ID" value="NZ_JAADJT010000011.1"/>
</dbReference>
<evidence type="ECO:0000313" key="9">
    <source>
        <dbReference type="Proteomes" id="UP000666369"/>
    </source>
</evidence>
<protein>
    <submittedName>
        <fullName evidence="8">Family 43 glycosylhydrolase</fullName>
    </submittedName>
</protein>
<keyword evidence="9" id="KW-1185">Reference proteome</keyword>
<comment type="similarity">
    <text evidence="2">Belongs to the glycosyl hydrolase 43 family.</text>
</comment>
<evidence type="ECO:0000259" key="6">
    <source>
        <dbReference type="Pfam" id="PF13472"/>
    </source>
</evidence>
<dbReference type="Proteomes" id="UP000666369">
    <property type="component" value="Unassembled WGS sequence"/>
</dbReference>
<feature type="domain" description="Beta-agarase/YXIM esterase-like galactose-binding" evidence="7">
    <location>
        <begin position="34"/>
        <end position="123"/>
    </location>
</feature>
<reference evidence="9" key="2">
    <citation type="submission" date="2023-07" db="EMBL/GenBank/DDBJ databases">
        <title>Duganella aceri sp. nov., isolated from tree sap.</title>
        <authorList>
            <person name="Kim I.S."/>
        </authorList>
    </citation>
    <scope>NUCLEOTIDE SEQUENCE [LARGE SCALE GENOMIC DNA]</scope>
    <source>
        <strain evidence="9">SAP-35</strain>
    </source>
</reference>
<dbReference type="InterPro" id="IPR008979">
    <property type="entry name" value="Galactose-bd-like_sf"/>
</dbReference>
<evidence type="ECO:0000256" key="4">
    <source>
        <dbReference type="ARBA" id="ARBA00023295"/>
    </source>
</evidence>
<dbReference type="InterPro" id="IPR013830">
    <property type="entry name" value="SGNH_hydro"/>
</dbReference>
<dbReference type="Gene3D" id="3.40.50.1110">
    <property type="entry name" value="SGNH hydrolase"/>
    <property type="match status" value="1"/>
</dbReference>
<dbReference type="Pfam" id="PF04616">
    <property type="entry name" value="Glyco_hydro_43"/>
    <property type="match status" value="1"/>
</dbReference>
<dbReference type="InterPro" id="IPR023296">
    <property type="entry name" value="Glyco_hydro_beta-prop_sf"/>
</dbReference>
<dbReference type="SUPFAM" id="SSF49785">
    <property type="entry name" value="Galactose-binding domain-like"/>
    <property type="match status" value="1"/>
</dbReference>
<dbReference type="SUPFAM" id="SSF52266">
    <property type="entry name" value="SGNH hydrolase"/>
    <property type="match status" value="1"/>
</dbReference>
<dbReference type="PANTHER" id="PTHR43695:SF1">
    <property type="entry name" value="RHAMNOGALACTURONAN ACETYLESTERASE"/>
    <property type="match status" value="1"/>
</dbReference>
<dbReference type="SUPFAM" id="SSF75005">
    <property type="entry name" value="Arabinanase/levansucrase/invertase"/>
    <property type="match status" value="1"/>
</dbReference>
<sequence length="745" mass="81698">MFKPCTPSLPVVRRVSSALLLAGFSICAMAADNWRFEFGAAQPSAGYINVRPDMEYSAARGFGFESGASARTVEDASGDRLHAGYLTGDKPFFFSVDLPEGNYNVTVTLGAGKASSSTTVKAELRRLMLENVATAPGATTTRNFTVNVRTPRIAGGGAVKLKEPRETVQEAWAWDQRLTLEINGASPAIRAIEITPAQTPTLFLLGDSTVCDQPGEPYNSWGQMLPRFLKPGIAVANHGESGETYRDSLQRRRLDKILGAMRPGDTVLMQFGHNDQKQIKDGKGGPFTTYKDEIRAHVEAIRARGGVAVIISSMERRNFDAAGKIVPSLTDYANAARESARELGAPFIDLNAMSIPFYEALGPERSKKAFAEPEPGRIDNTHHNNYGSYELAQAVLTGLRMSGVAAASYIADGYGHFDPSHPDPVEKFAVPPSPNYSNQRPLGDDATAYLFTYFTGNGEDGLHLAASKDGYQWDKLGGGRSYLTPQVGKSKLMRDPSIVRGPDGTYHMVWTSGWNENNIGYASSKDLVHWSAQQQVPVMAHESGVLNAWAPEIVYDDKRGEFLIFWASTIPGRFAATDGSSEEKYNHRMYYTTTRDFKSYAPTRLYYDPGFSVIDATILRTRDANYLLVKDETRNPPKKYLQLAAAPDVQGPFGKLSAPITAPGLWVEGPTALQIGEDVIVYYDAYMSKHYGAMRSRDLVHWEDVTARMHFPDEGTPQRLRHGTVIAVPQALVDCLNSPAAANCR</sequence>
<dbReference type="PANTHER" id="PTHR43695">
    <property type="entry name" value="PUTATIVE (AFU_ORTHOLOGUE AFUA_2G17250)-RELATED"/>
    <property type="match status" value="1"/>
</dbReference>
<dbReference type="InterPro" id="IPR049033">
    <property type="entry name" value="AGA-YXIM_GBD"/>
</dbReference>